<comment type="caution">
    <text evidence="2">The sequence shown here is derived from an EMBL/GenBank/DDBJ whole genome shotgun (WGS) entry which is preliminary data.</text>
</comment>
<keyword evidence="1" id="KW-1133">Transmembrane helix</keyword>
<reference evidence="2 3" key="1">
    <citation type="submission" date="2023-08" db="EMBL/GenBank/DDBJ databases">
        <title>A Necator americanus chromosomal reference genome.</title>
        <authorList>
            <person name="Ilik V."/>
            <person name="Petrzelkova K.J."/>
            <person name="Pardy F."/>
            <person name="Fuh T."/>
            <person name="Niatou-Singa F.S."/>
            <person name="Gouil Q."/>
            <person name="Baker L."/>
            <person name="Ritchie M.E."/>
            <person name="Jex A.R."/>
            <person name="Gazzola D."/>
            <person name="Li H."/>
            <person name="Toshio Fujiwara R."/>
            <person name="Zhan B."/>
            <person name="Aroian R.V."/>
            <person name="Pafco B."/>
            <person name="Schwarz E.M."/>
        </authorList>
    </citation>
    <scope>NUCLEOTIDE SEQUENCE [LARGE SCALE GENOMIC DNA]</scope>
    <source>
        <strain evidence="2 3">Aroian</strain>
        <tissue evidence="2">Whole animal</tissue>
    </source>
</reference>
<evidence type="ECO:0000256" key="1">
    <source>
        <dbReference type="SAM" id="Phobius"/>
    </source>
</evidence>
<dbReference type="Proteomes" id="UP001303046">
    <property type="component" value="Unassembled WGS sequence"/>
</dbReference>
<keyword evidence="3" id="KW-1185">Reference proteome</keyword>
<evidence type="ECO:0000313" key="3">
    <source>
        <dbReference type="Proteomes" id="UP001303046"/>
    </source>
</evidence>
<feature type="transmembrane region" description="Helical" evidence="1">
    <location>
        <begin position="59"/>
        <end position="78"/>
    </location>
</feature>
<protein>
    <submittedName>
        <fullName evidence="2">Uncharacterized protein</fullName>
    </submittedName>
</protein>
<sequence length="156" mass="17011">MLTLERRRLAWTTDWSITRANGSNVTIGSEEPFEIWHEFPRYRQTFAFAKVTSSYRGEFMSILQILFGSCLLIAAFTMTESVHLYKVGSYGSATSKLLEHVRSRVKRCCCCMGGFGYGSYARFGGFSGFGGPFGGFGGFGGPFGGFGGFGGPFGFG</sequence>
<evidence type="ECO:0000313" key="2">
    <source>
        <dbReference type="EMBL" id="KAK6738953.1"/>
    </source>
</evidence>
<proteinExistence type="predicted"/>
<keyword evidence="1" id="KW-0812">Transmembrane</keyword>
<accession>A0ABR1CMN5</accession>
<dbReference type="EMBL" id="JAVFWL010000002">
    <property type="protein sequence ID" value="KAK6738953.1"/>
    <property type="molecule type" value="Genomic_DNA"/>
</dbReference>
<organism evidence="2 3">
    <name type="scientific">Necator americanus</name>
    <name type="common">Human hookworm</name>
    <dbReference type="NCBI Taxonomy" id="51031"/>
    <lineage>
        <taxon>Eukaryota</taxon>
        <taxon>Metazoa</taxon>
        <taxon>Ecdysozoa</taxon>
        <taxon>Nematoda</taxon>
        <taxon>Chromadorea</taxon>
        <taxon>Rhabditida</taxon>
        <taxon>Rhabditina</taxon>
        <taxon>Rhabditomorpha</taxon>
        <taxon>Strongyloidea</taxon>
        <taxon>Ancylostomatidae</taxon>
        <taxon>Bunostominae</taxon>
        <taxon>Necator</taxon>
    </lineage>
</organism>
<gene>
    <name evidence="2" type="primary">Necator_chrII.g8613</name>
    <name evidence="2" type="ORF">RB195_020818</name>
</gene>
<keyword evidence="1" id="KW-0472">Membrane</keyword>
<name>A0ABR1CMN5_NECAM</name>